<gene>
    <name evidence="1" type="ORF">DERF_000163</name>
</gene>
<dbReference type="EMBL" id="ASGP02000001">
    <property type="protein sequence ID" value="KAH9526044.1"/>
    <property type="molecule type" value="Genomic_DNA"/>
</dbReference>
<evidence type="ECO:0000313" key="2">
    <source>
        <dbReference type="Proteomes" id="UP000790347"/>
    </source>
</evidence>
<dbReference type="AlphaFoldDB" id="A0A922L803"/>
<evidence type="ECO:0000313" key="1">
    <source>
        <dbReference type="EMBL" id="KAH9526044.1"/>
    </source>
</evidence>
<proteinExistence type="predicted"/>
<sequence length="48" mass="5685">MFLSGIRTGFRSKIGYTSCIFHQHHQHHRLESIILINFTIIVLYINEV</sequence>
<comment type="caution">
    <text evidence="1">The sequence shown here is derived from an EMBL/GenBank/DDBJ whole genome shotgun (WGS) entry which is preliminary data.</text>
</comment>
<protein>
    <submittedName>
        <fullName evidence="1">Uncharacterized protein</fullName>
    </submittedName>
</protein>
<reference evidence="1" key="2">
    <citation type="journal article" date="2022" name="Res Sq">
        <title>Comparative Genomics Reveals Insights into the Divergent Evolution of Astigmatic Mites and Household Pest Adaptations.</title>
        <authorList>
            <person name="Xiong Q."/>
            <person name="Wan A.T.-Y."/>
            <person name="Liu X.-Y."/>
            <person name="Fung C.S.-H."/>
            <person name="Xiao X."/>
            <person name="Malainual N."/>
            <person name="Hou J."/>
            <person name="Wang L."/>
            <person name="Wang M."/>
            <person name="Yang K."/>
            <person name="Cui Y."/>
            <person name="Leung E."/>
            <person name="Nong W."/>
            <person name="Shin S.-K."/>
            <person name="Au S."/>
            <person name="Jeong K.Y."/>
            <person name="Chew F.T."/>
            <person name="Hui J."/>
            <person name="Leung T.F."/>
            <person name="Tungtrongchitr A."/>
            <person name="Zhong N."/>
            <person name="Liu Z."/>
            <person name="Tsui S."/>
        </authorList>
    </citation>
    <scope>NUCLEOTIDE SEQUENCE</scope>
    <source>
        <strain evidence="1">Derf</strain>
        <tissue evidence="1">Whole organism</tissue>
    </source>
</reference>
<reference evidence="1" key="1">
    <citation type="submission" date="2013-05" db="EMBL/GenBank/DDBJ databases">
        <authorList>
            <person name="Yim A.K.Y."/>
            <person name="Chan T.F."/>
            <person name="Ji K.M."/>
            <person name="Liu X.Y."/>
            <person name="Zhou J.W."/>
            <person name="Li R.Q."/>
            <person name="Yang K.Y."/>
            <person name="Li J."/>
            <person name="Li M."/>
            <person name="Law P.T.W."/>
            <person name="Wu Y.L."/>
            <person name="Cai Z.L."/>
            <person name="Qin H."/>
            <person name="Bao Y."/>
            <person name="Leung R.K.K."/>
            <person name="Ng P.K.S."/>
            <person name="Zou J."/>
            <person name="Zhong X.J."/>
            <person name="Ran P.X."/>
            <person name="Zhong N.S."/>
            <person name="Liu Z.G."/>
            <person name="Tsui S.K.W."/>
        </authorList>
    </citation>
    <scope>NUCLEOTIDE SEQUENCE</scope>
    <source>
        <strain evidence="1">Derf</strain>
        <tissue evidence="1">Whole organism</tissue>
    </source>
</reference>
<dbReference type="Proteomes" id="UP000790347">
    <property type="component" value="Unassembled WGS sequence"/>
</dbReference>
<keyword evidence="2" id="KW-1185">Reference proteome</keyword>
<organism evidence="1 2">
    <name type="scientific">Dermatophagoides farinae</name>
    <name type="common">American house dust mite</name>
    <dbReference type="NCBI Taxonomy" id="6954"/>
    <lineage>
        <taxon>Eukaryota</taxon>
        <taxon>Metazoa</taxon>
        <taxon>Ecdysozoa</taxon>
        <taxon>Arthropoda</taxon>
        <taxon>Chelicerata</taxon>
        <taxon>Arachnida</taxon>
        <taxon>Acari</taxon>
        <taxon>Acariformes</taxon>
        <taxon>Sarcoptiformes</taxon>
        <taxon>Astigmata</taxon>
        <taxon>Psoroptidia</taxon>
        <taxon>Analgoidea</taxon>
        <taxon>Pyroglyphidae</taxon>
        <taxon>Dermatophagoidinae</taxon>
        <taxon>Dermatophagoides</taxon>
    </lineage>
</organism>
<name>A0A922L803_DERFA</name>
<accession>A0A922L803</accession>